<name>A0A558GU55_PAENT</name>
<reference evidence="3 4" key="1">
    <citation type="submission" date="2019-07" db="EMBL/GenBank/DDBJ databases">
        <title>Diversity of Bacteria from Kongsfjorden, Arctic.</title>
        <authorList>
            <person name="Yu Y."/>
        </authorList>
    </citation>
    <scope>NUCLEOTIDE SEQUENCE [LARGE SCALE GENOMIC DNA]</scope>
    <source>
        <strain evidence="3 4">SM1928</strain>
    </source>
</reference>
<protein>
    <submittedName>
        <fullName evidence="3">DUF1624 domain-containing protein</fullName>
    </submittedName>
</protein>
<feature type="transmembrane region" description="Helical" evidence="1">
    <location>
        <begin position="227"/>
        <end position="248"/>
    </location>
</feature>
<evidence type="ECO:0000256" key="1">
    <source>
        <dbReference type="SAM" id="Phobius"/>
    </source>
</evidence>
<evidence type="ECO:0000313" key="4">
    <source>
        <dbReference type="Proteomes" id="UP000316500"/>
    </source>
</evidence>
<feature type="transmembrane region" description="Helical" evidence="1">
    <location>
        <begin position="301"/>
        <end position="322"/>
    </location>
</feature>
<feature type="domain" description="Heparan-alpha-glucosaminide N-acetyltransferase catalytic" evidence="2">
    <location>
        <begin position="21"/>
        <end position="224"/>
    </location>
</feature>
<evidence type="ECO:0000259" key="2">
    <source>
        <dbReference type="Pfam" id="PF07786"/>
    </source>
</evidence>
<feature type="transmembrane region" description="Helical" evidence="1">
    <location>
        <begin position="119"/>
        <end position="137"/>
    </location>
</feature>
<dbReference type="InterPro" id="IPR012429">
    <property type="entry name" value="HGSNAT_cat"/>
</dbReference>
<feature type="transmembrane region" description="Helical" evidence="1">
    <location>
        <begin position="91"/>
        <end position="113"/>
    </location>
</feature>
<sequence>MTSQETAPPRKVPGNGAVSSRLSGIDAARGAALLGMMSTHLLPTFGPSPQWEPTFVGLVFSGRSAALFAVLAGIGLALSTGKQEPKSGMELWAARGGVAMRALVIAVVGLTLGGLDVNVAVILVHYAVLFLCILPFLGLRLRALCLWSLGWVLVSPVLASLVRPLLLDANPPLQLGHNPNSDDLGTPGRLLADLFFTGYYPVFQWISYLLIGLVIGRLALTTAKVQVLLLVCGTAVATVAKIVGILAMEAWGGRAALEALPATRGYPLDSMLQVNLTGLQQVDSWWWLATAAPHAGTTLDLLHTGGVAAGVVGLFLMLGTLAERIKINFLMVLSGPGAMTLTLYSAHVWVVSGFTNQPLPAGWTDEGMYWTQALAAVAIGVCFALLRRRGPLEWVAHTASKLGSYRPAAVG</sequence>
<feature type="transmembrane region" description="Helical" evidence="1">
    <location>
        <begin position="369"/>
        <end position="386"/>
    </location>
</feature>
<keyword evidence="1" id="KW-1133">Transmembrane helix</keyword>
<organism evidence="3 4">
    <name type="scientific">Paenarthrobacter nitroguajacolicus</name>
    <name type="common">Arthrobacter nitroguajacolicus</name>
    <dbReference type="NCBI Taxonomy" id="211146"/>
    <lineage>
        <taxon>Bacteria</taxon>
        <taxon>Bacillati</taxon>
        <taxon>Actinomycetota</taxon>
        <taxon>Actinomycetes</taxon>
        <taxon>Micrococcales</taxon>
        <taxon>Micrococcaceae</taxon>
        <taxon>Paenarthrobacter</taxon>
    </lineage>
</organism>
<dbReference type="EMBL" id="VNFK01000014">
    <property type="protein sequence ID" value="TVU60410.1"/>
    <property type="molecule type" value="Genomic_DNA"/>
</dbReference>
<dbReference type="AlphaFoldDB" id="A0A558GU55"/>
<dbReference type="OrthoDB" id="4966979at2"/>
<keyword evidence="1" id="KW-0812">Transmembrane</keyword>
<dbReference type="Pfam" id="PF07786">
    <property type="entry name" value="HGSNAT_cat"/>
    <property type="match status" value="1"/>
</dbReference>
<feature type="transmembrane region" description="Helical" evidence="1">
    <location>
        <begin position="202"/>
        <end position="220"/>
    </location>
</feature>
<gene>
    <name evidence="3" type="ORF">FQP90_16680</name>
</gene>
<dbReference type="Proteomes" id="UP000316500">
    <property type="component" value="Unassembled WGS sequence"/>
</dbReference>
<feature type="transmembrane region" description="Helical" evidence="1">
    <location>
        <begin position="329"/>
        <end position="349"/>
    </location>
</feature>
<feature type="transmembrane region" description="Helical" evidence="1">
    <location>
        <begin position="55"/>
        <end position="79"/>
    </location>
</feature>
<keyword evidence="1" id="KW-0472">Membrane</keyword>
<comment type="caution">
    <text evidence="3">The sequence shown here is derived from an EMBL/GenBank/DDBJ whole genome shotgun (WGS) entry which is preliminary data.</text>
</comment>
<proteinExistence type="predicted"/>
<accession>A0A558GU55</accession>
<dbReference type="RefSeq" id="WP_144652194.1">
    <property type="nucleotide sequence ID" value="NZ_VNFK01000014.1"/>
</dbReference>
<evidence type="ECO:0000313" key="3">
    <source>
        <dbReference type="EMBL" id="TVU60410.1"/>
    </source>
</evidence>
<feature type="transmembrane region" description="Helical" evidence="1">
    <location>
        <begin position="144"/>
        <end position="166"/>
    </location>
</feature>